<evidence type="ECO:0000256" key="1">
    <source>
        <dbReference type="ARBA" id="ARBA00005772"/>
    </source>
</evidence>
<keyword evidence="3" id="KW-0694">RNA-binding</keyword>
<gene>
    <name evidence="6" type="ORF">H1P_70045</name>
</gene>
<sequence length="366" mass="42409">MNNWRLVKLNFGKNVAHFGELGIGIEETSERVYSDTLFSAWINAYAKLRGKESVSEILEQFLDIDNIPFSLSSTFIYQQPQKETKTIYYLPRPLCLPSGYPTEEEGGDLAFFKTFKKLKYLPIDIWQRWYQGNGFSENDRNELIVKTIKSANTSQVLTKAGTFQYKDNYKFSKLPKVSIDRVTHASNFYHTGFVQYRWEENYSSGLYFLVNFLDSEWENTFFEVLEFLGDEGLGGERSSGAGRFQYTRKKTLSKQWNKVLKFNQSSYHSLLSLFWTDDSFHLQQLLGEEDKPIASYELKERGGWIGSYSSDGRQLRRKKVHMFAEGSVFSKIPRGKLANVKPQGFNDHNVYRSGISLSLPIKILIK</sequence>
<organism evidence="6 7">
    <name type="scientific">Hyella patelloides LEGE 07179</name>
    <dbReference type="NCBI Taxonomy" id="945734"/>
    <lineage>
        <taxon>Bacteria</taxon>
        <taxon>Bacillati</taxon>
        <taxon>Cyanobacteriota</taxon>
        <taxon>Cyanophyceae</taxon>
        <taxon>Pleurocapsales</taxon>
        <taxon>Hyellaceae</taxon>
        <taxon>Hyella</taxon>
    </lineage>
</organism>
<dbReference type="Pfam" id="PF17953">
    <property type="entry name" value="Csm4_C"/>
    <property type="match status" value="1"/>
</dbReference>
<reference evidence="6 7" key="1">
    <citation type="submission" date="2019-01" db="EMBL/GenBank/DDBJ databases">
        <authorList>
            <person name="Brito A."/>
        </authorList>
    </citation>
    <scope>NUCLEOTIDE SEQUENCE [LARGE SCALE GENOMIC DNA]</scope>
    <source>
        <strain evidence="6">1</strain>
    </source>
</reference>
<dbReference type="EMBL" id="CAACVJ010000667">
    <property type="protein sequence ID" value="VEP18162.1"/>
    <property type="molecule type" value="Genomic_DNA"/>
</dbReference>
<evidence type="ECO:0000256" key="2">
    <source>
        <dbReference type="ARBA" id="ARBA00016109"/>
    </source>
</evidence>
<comment type="similarity">
    <text evidence="1">Belongs to the CRISPR-associated Csm4 family.</text>
</comment>
<dbReference type="InterPro" id="IPR040932">
    <property type="entry name" value="Csm4_C"/>
</dbReference>
<protein>
    <recommendedName>
        <fullName evidence="2">CRISPR system Cms protein Csm4</fullName>
    </recommendedName>
</protein>
<feature type="domain" description="Csm4 C-terminal" evidence="5">
    <location>
        <begin position="264"/>
        <end position="361"/>
    </location>
</feature>
<evidence type="ECO:0000259" key="5">
    <source>
        <dbReference type="Pfam" id="PF17953"/>
    </source>
</evidence>
<dbReference type="InterPro" id="IPR005510">
    <property type="entry name" value="Csm4"/>
</dbReference>
<accession>A0A563W3A3</accession>
<evidence type="ECO:0000256" key="4">
    <source>
        <dbReference type="ARBA" id="ARBA00023118"/>
    </source>
</evidence>
<evidence type="ECO:0000313" key="7">
    <source>
        <dbReference type="Proteomes" id="UP000320055"/>
    </source>
</evidence>
<name>A0A563W3A3_9CYAN</name>
<evidence type="ECO:0000256" key="3">
    <source>
        <dbReference type="ARBA" id="ARBA00022884"/>
    </source>
</evidence>
<dbReference type="AlphaFoldDB" id="A0A563W3A3"/>
<dbReference type="GO" id="GO:0003723">
    <property type="term" value="F:RNA binding"/>
    <property type="evidence" value="ECO:0007669"/>
    <property type="project" value="UniProtKB-KW"/>
</dbReference>
<dbReference type="RefSeq" id="WP_144863514.1">
    <property type="nucleotide sequence ID" value="NZ_LR213771.1"/>
</dbReference>
<dbReference type="NCBIfam" id="TIGR01903">
    <property type="entry name" value="cas5_csm4"/>
    <property type="match status" value="1"/>
</dbReference>
<proteinExistence type="inferred from homology"/>
<keyword evidence="4" id="KW-0051">Antiviral defense</keyword>
<dbReference type="GO" id="GO:0051607">
    <property type="term" value="P:defense response to virus"/>
    <property type="evidence" value="ECO:0007669"/>
    <property type="project" value="UniProtKB-KW"/>
</dbReference>
<dbReference type="Proteomes" id="UP000320055">
    <property type="component" value="Unassembled WGS sequence"/>
</dbReference>
<evidence type="ECO:0000313" key="6">
    <source>
        <dbReference type="EMBL" id="VEP18162.1"/>
    </source>
</evidence>
<dbReference type="OrthoDB" id="9792564at2"/>
<keyword evidence="7" id="KW-1185">Reference proteome</keyword>